<keyword evidence="1" id="KW-0328">Glycosyltransferase</keyword>
<evidence type="ECO:0000256" key="3">
    <source>
        <dbReference type="SAM" id="Phobius"/>
    </source>
</evidence>
<name>A0ABQ6TUD6_9BACT</name>
<reference evidence="4 5" key="1">
    <citation type="journal article" date="2020" name="Microorganisms">
        <title>Description of Three Novel Members in the Family Geobacteraceae, Oryzomonas japonicum gen. nov., sp. nov., Oryzomonas sagensis sp. nov., and Oryzomonas ruber sp. nov.</title>
        <authorList>
            <person name="Xu Z."/>
            <person name="Masuda Y."/>
            <person name="Hayakawa C."/>
            <person name="Ushijima N."/>
            <person name="Kawano K."/>
            <person name="Shiratori Y."/>
            <person name="Senoo K."/>
            <person name="Itoh H."/>
        </authorList>
    </citation>
    <scope>NUCLEOTIDE SEQUENCE [LARGE SCALE GENOMIC DNA]</scope>
    <source>
        <strain evidence="4 5">Red100</strain>
    </source>
</reference>
<accession>A0ABQ6TUD6</accession>
<proteinExistence type="predicted"/>
<comment type="caution">
    <text evidence="4">The sequence shown here is derived from an EMBL/GenBank/DDBJ whole genome shotgun (WGS) entry which is preliminary data.</text>
</comment>
<protein>
    <submittedName>
        <fullName evidence="4">Glycosyltransferase family 9 protein</fullName>
    </submittedName>
</protein>
<evidence type="ECO:0000256" key="1">
    <source>
        <dbReference type="ARBA" id="ARBA00022676"/>
    </source>
</evidence>
<dbReference type="PANTHER" id="PTHR30160:SF1">
    <property type="entry name" value="LIPOPOLYSACCHARIDE 1,2-N-ACETYLGLUCOSAMINETRANSFERASE-RELATED"/>
    <property type="match status" value="1"/>
</dbReference>
<dbReference type="InterPro" id="IPR051199">
    <property type="entry name" value="LPS_LOS_Heptosyltrfase"/>
</dbReference>
<evidence type="ECO:0000313" key="4">
    <source>
        <dbReference type="EMBL" id="KAB0672327.1"/>
    </source>
</evidence>
<dbReference type="PANTHER" id="PTHR30160">
    <property type="entry name" value="TETRAACYLDISACCHARIDE 4'-KINASE-RELATED"/>
    <property type="match status" value="1"/>
</dbReference>
<organism evidence="4 5">
    <name type="scientific">Oryzomonas sagensis</name>
    <dbReference type="NCBI Taxonomy" id="2603857"/>
    <lineage>
        <taxon>Bacteria</taxon>
        <taxon>Pseudomonadati</taxon>
        <taxon>Thermodesulfobacteriota</taxon>
        <taxon>Desulfuromonadia</taxon>
        <taxon>Geobacterales</taxon>
        <taxon>Geobacteraceae</taxon>
        <taxon>Oryzomonas</taxon>
    </lineage>
</organism>
<dbReference type="Gene3D" id="3.40.50.2000">
    <property type="entry name" value="Glycogen Phosphorylase B"/>
    <property type="match status" value="2"/>
</dbReference>
<dbReference type="Pfam" id="PF01075">
    <property type="entry name" value="Glyco_transf_9"/>
    <property type="match status" value="1"/>
</dbReference>
<dbReference type="RefSeq" id="WP_151156202.1">
    <property type="nucleotide sequence ID" value="NZ_VZRA01000001.1"/>
</dbReference>
<dbReference type="Proteomes" id="UP000798046">
    <property type="component" value="Unassembled WGS sequence"/>
</dbReference>
<gene>
    <name evidence="4" type="ORF">F6V30_07125</name>
</gene>
<sequence length="347" mass="39750">MKIDWRRVKYVKGILPFLHKGAVPVIFALDYLRLWLRRRKVKKEAPERKFVVINLIEHFGDIVACEPVARDVKTRDPNAYLVWMVRRPYRELVLHNPAIDQVFVLSCLTEWIYLAGSGLFDEIIDLHPQNRKCPICHRPLLKERGNTEITIETYYNYGNLLAAYCQSAGIPVIEDQPRLYIPHETGQRIDLLGLPERFVVAHCSSNEASRDWTQEKWRQLAQDVMSNLDLPVVEIGLKPLLDLESDRYVNLCGQLSLLETAEVIRRARLFIGIDSGPAHLANAVGTFGIILLGEYRNFKRYMPYSGGYANGENANILYHAGPVAEISVNRVCDAIREYVNEMNGDSE</sequence>
<keyword evidence="5" id="KW-1185">Reference proteome</keyword>
<keyword evidence="3" id="KW-0812">Transmembrane</keyword>
<feature type="transmembrane region" description="Helical" evidence="3">
    <location>
        <begin position="17"/>
        <end position="36"/>
    </location>
</feature>
<dbReference type="CDD" id="cd03789">
    <property type="entry name" value="GT9_LPS_heptosyltransferase"/>
    <property type="match status" value="1"/>
</dbReference>
<dbReference type="EMBL" id="VZRA01000001">
    <property type="protein sequence ID" value="KAB0672327.1"/>
    <property type="molecule type" value="Genomic_DNA"/>
</dbReference>
<keyword evidence="3" id="KW-0472">Membrane</keyword>
<keyword evidence="3" id="KW-1133">Transmembrane helix</keyword>
<evidence type="ECO:0000256" key="2">
    <source>
        <dbReference type="ARBA" id="ARBA00022679"/>
    </source>
</evidence>
<evidence type="ECO:0000313" key="5">
    <source>
        <dbReference type="Proteomes" id="UP000798046"/>
    </source>
</evidence>
<dbReference type="InterPro" id="IPR002201">
    <property type="entry name" value="Glyco_trans_9"/>
</dbReference>
<keyword evidence="2" id="KW-0808">Transferase</keyword>
<dbReference type="SUPFAM" id="SSF53756">
    <property type="entry name" value="UDP-Glycosyltransferase/glycogen phosphorylase"/>
    <property type="match status" value="1"/>
</dbReference>